<proteinExistence type="predicted"/>
<dbReference type="Proteomes" id="UP001143910">
    <property type="component" value="Unassembled WGS sequence"/>
</dbReference>
<reference evidence="1" key="1">
    <citation type="submission" date="2022-08" db="EMBL/GenBank/DDBJ databases">
        <title>Genome Sequence of Lecanicillium fungicola.</title>
        <authorList>
            <person name="Buettner E."/>
        </authorList>
    </citation>
    <scope>NUCLEOTIDE SEQUENCE</scope>
    <source>
        <strain evidence="1">Babe33</strain>
    </source>
</reference>
<gene>
    <name evidence="1" type="ORF">NQ176_g8049</name>
</gene>
<protein>
    <submittedName>
        <fullName evidence="1">Uncharacterized protein</fullName>
    </submittedName>
</protein>
<comment type="caution">
    <text evidence="1">The sequence shown here is derived from an EMBL/GenBank/DDBJ whole genome shotgun (WGS) entry which is preliminary data.</text>
</comment>
<name>A0ACC1MV54_9HYPO</name>
<keyword evidence="2" id="KW-1185">Reference proteome</keyword>
<accession>A0ACC1MV54</accession>
<evidence type="ECO:0000313" key="1">
    <source>
        <dbReference type="EMBL" id="KAJ2970720.1"/>
    </source>
</evidence>
<evidence type="ECO:0000313" key="2">
    <source>
        <dbReference type="Proteomes" id="UP001143910"/>
    </source>
</evidence>
<sequence>MKFTGIVTILLAAAATAMPTTAETAATAETAYIPQQESQDWKSCTNDLLADFRRGTPPVKASCNMWDCLHRQASRYHRGGGIATVSNALDPICIGGNIISGIPFIGSLFGGGGGSTDVSDEEQQSWRQCTVSLLRDFDNTTGNKAACNMWTCLLDNAGRYGRGGNLAALANLITPVCKVGSIIDWKA</sequence>
<dbReference type="EMBL" id="JANJQO010001483">
    <property type="protein sequence ID" value="KAJ2970720.1"/>
    <property type="molecule type" value="Genomic_DNA"/>
</dbReference>
<organism evidence="1 2">
    <name type="scientific">Zarea fungicola</name>
    <dbReference type="NCBI Taxonomy" id="93591"/>
    <lineage>
        <taxon>Eukaryota</taxon>
        <taxon>Fungi</taxon>
        <taxon>Dikarya</taxon>
        <taxon>Ascomycota</taxon>
        <taxon>Pezizomycotina</taxon>
        <taxon>Sordariomycetes</taxon>
        <taxon>Hypocreomycetidae</taxon>
        <taxon>Hypocreales</taxon>
        <taxon>Cordycipitaceae</taxon>
        <taxon>Zarea</taxon>
    </lineage>
</organism>